<organism evidence="1 2">
    <name type="scientific">Marinicella sediminis</name>
    <dbReference type="NCBI Taxonomy" id="1792834"/>
    <lineage>
        <taxon>Bacteria</taxon>
        <taxon>Pseudomonadati</taxon>
        <taxon>Pseudomonadota</taxon>
        <taxon>Gammaproteobacteria</taxon>
        <taxon>Lysobacterales</taxon>
        <taxon>Marinicellaceae</taxon>
        <taxon>Marinicella</taxon>
    </lineage>
</organism>
<dbReference type="Proteomes" id="UP001595533">
    <property type="component" value="Unassembled WGS sequence"/>
</dbReference>
<gene>
    <name evidence="1" type="ORF">ACFODZ_07045</name>
</gene>
<protein>
    <submittedName>
        <fullName evidence="1">Uncharacterized protein</fullName>
    </submittedName>
</protein>
<evidence type="ECO:0000313" key="2">
    <source>
        <dbReference type="Proteomes" id="UP001595533"/>
    </source>
</evidence>
<dbReference type="RefSeq" id="WP_077412134.1">
    <property type="nucleotide sequence ID" value="NZ_JBHRTS010000003.1"/>
</dbReference>
<evidence type="ECO:0000313" key="1">
    <source>
        <dbReference type="EMBL" id="MFC3193992.1"/>
    </source>
</evidence>
<comment type="caution">
    <text evidence="1">The sequence shown here is derived from an EMBL/GenBank/DDBJ whole genome shotgun (WGS) entry which is preliminary data.</text>
</comment>
<proteinExistence type="predicted"/>
<sequence length="260" mass="30238">MKNLLKFNWEPDEESMKQSNKIYFRGVNRIHVNRFKAYSQILSNKLKQQWHITDDISQADAVATYQEADNDQSVIILKLYASAPNLNPPVVDQMNITFEEHSLIKQLNQAARKLTLVKQQKLQSATPLKTRKIKLSGYPSGAAESLCRMLNQHKSAEQNMHFKFLSDVLNDEDIIFLDHLLFVVDPGDQTSVNRYFELEKKRQDDDLTINELTVVLLRFPDCTDFERVFDDIYDACDETTQVSLLNVKEDTEIQQFINYL</sequence>
<reference evidence="2" key="1">
    <citation type="journal article" date="2019" name="Int. J. Syst. Evol. Microbiol.">
        <title>The Global Catalogue of Microorganisms (GCM) 10K type strain sequencing project: providing services to taxonomists for standard genome sequencing and annotation.</title>
        <authorList>
            <consortium name="The Broad Institute Genomics Platform"/>
            <consortium name="The Broad Institute Genome Sequencing Center for Infectious Disease"/>
            <person name="Wu L."/>
            <person name="Ma J."/>
        </authorList>
    </citation>
    <scope>NUCLEOTIDE SEQUENCE [LARGE SCALE GENOMIC DNA]</scope>
    <source>
        <strain evidence="2">KCTC 42953</strain>
    </source>
</reference>
<accession>A0ABV7JF14</accession>
<keyword evidence="2" id="KW-1185">Reference proteome</keyword>
<dbReference type="EMBL" id="JBHRTS010000003">
    <property type="protein sequence ID" value="MFC3193992.1"/>
    <property type="molecule type" value="Genomic_DNA"/>
</dbReference>
<name>A0ABV7JF14_9GAMM</name>